<dbReference type="EMBL" id="CAJSTJ010000149">
    <property type="protein sequence ID" value="CAG7562382.1"/>
    <property type="molecule type" value="Genomic_DNA"/>
</dbReference>
<proteinExistence type="predicted"/>
<organism evidence="2 3">
    <name type="scientific">Fusarium equiseti</name>
    <name type="common">Fusarium scirpi</name>
    <dbReference type="NCBI Taxonomy" id="61235"/>
    <lineage>
        <taxon>Eukaryota</taxon>
        <taxon>Fungi</taxon>
        <taxon>Dikarya</taxon>
        <taxon>Ascomycota</taxon>
        <taxon>Pezizomycotina</taxon>
        <taxon>Sordariomycetes</taxon>
        <taxon>Hypocreomycetidae</taxon>
        <taxon>Hypocreales</taxon>
        <taxon>Nectriaceae</taxon>
        <taxon>Fusarium</taxon>
        <taxon>Fusarium incarnatum-equiseti species complex</taxon>
    </lineage>
</organism>
<sequence length="235" mass="26932">MLRKAVAEDPTRGSPPLKIDLVFPRNETYNPSPMFPIVFSYGNPEIIPLFEPIVSYTVWNYSNYNKSVYAELREKPFVNRSSSNPHIEFDYYSYPFNTEGTWELSVHLRWANCYMQPHRERDLEEKARLRRNFTTVGTVVFSTKGPLKQVDLVGATNNETCSTPIGVSVEFTEWKRASGDDRDVNDFEGFSCVVPQSLVEADSAAGPEMNLMEWILRRQEQLKVVPYALGGQTSR</sequence>
<gene>
    <name evidence="2" type="ORF">FEQUK3_LOCUS8135</name>
</gene>
<name>A0A8J2IXQ8_FUSEQ</name>
<feature type="domain" description="DUF7136" evidence="1">
    <location>
        <begin position="17"/>
        <end position="196"/>
    </location>
</feature>
<dbReference type="InterPro" id="IPR055560">
    <property type="entry name" value="DUF7136"/>
</dbReference>
<accession>A0A8J2IXQ8</accession>
<evidence type="ECO:0000313" key="3">
    <source>
        <dbReference type="Proteomes" id="UP000693738"/>
    </source>
</evidence>
<dbReference type="Pfam" id="PF23584">
    <property type="entry name" value="DUF7136"/>
    <property type="match status" value="1"/>
</dbReference>
<evidence type="ECO:0000313" key="2">
    <source>
        <dbReference type="EMBL" id="CAG7562382.1"/>
    </source>
</evidence>
<dbReference type="AlphaFoldDB" id="A0A8J2IXQ8"/>
<comment type="caution">
    <text evidence="2">The sequence shown here is derived from an EMBL/GenBank/DDBJ whole genome shotgun (WGS) entry which is preliminary data.</text>
</comment>
<protein>
    <recommendedName>
        <fullName evidence="1">DUF7136 domain-containing protein</fullName>
    </recommendedName>
</protein>
<evidence type="ECO:0000259" key="1">
    <source>
        <dbReference type="Pfam" id="PF23584"/>
    </source>
</evidence>
<dbReference type="Proteomes" id="UP000693738">
    <property type="component" value="Unassembled WGS sequence"/>
</dbReference>
<reference evidence="2" key="1">
    <citation type="submission" date="2021-05" db="EMBL/GenBank/DDBJ databases">
        <authorList>
            <person name="Khan N."/>
        </authorList>
    </citation>
    <scope>NUCLEOTIDE SEQUENCE</scope>
</reference>